<evidence type="ECO:0000313" key="4">
    <source>
        <dbReference type="EMBL" id="MDL9978402.1"/>
    </source>
</evidence>
<dbReference type="Gene3D" id="3.40.50.2000">
    <property type="entry name" value="Glycogen Phosphorylase B"/>
    <property type="match status" value="2"/>
</dbReference>
<accession>A0ABT7MVB5</accession>
<feature type="domain" description="Glycosyltransferase subfamily 4-like N-terminal" evidence="3">
    <location>
        <begin position="80"/>
        <end position="141"/>
    </location>
</feature>
<dbReference type="PANTHER" id="PTHR46401:SF2">
    <property type="entry name" value="GLYCOSYLTRANSFERASE WBBK-RELATED"/>
    <property type="match status" value="1"/>
</dbReference>
<keyword evidence="5" id="KW-1185">Reference proteome</keyword>
<evidence type="ECO:0000256" key="1">
    <source>
        <dbReference type="ARBA" id="ARBA00022676"/>
    </source>
</evidence>
<proteinExistence type="predicted"/>
<keyword evidence="2 4" id="KW-0808">Transferase</keyword>
<gene>
    <name evidence="4" type="ORF">QSV35_03580</name>
</gene>
<dbReference type="EMBL" id="JASXSZ010000001">
    <property type="protein sequence ID" value="MDL9978402.1"/>
    <property type="molecule type" value="Genomic_DNA"/>
</dbReference>
<evidence type="ECO:0000313" key="5">
    <source>
        <dbReference type="Proteomes" id="UP001235064"/>
    </source>
</evidence>
<name>A0ABT7MVB5_9MICO</name>
<reference evidence="4 5" key="1">
    <citation type="submission" date="2023-06" db="EMBL/GenBank/DDBJ databases">
        <title>Microbacterium sp. nov., isolated from a waste landfill.</title>
        <authorList>
            <person name="Wen W."/>
        </authorList>
    </citation>
    <scope>NUCLEOTIDE SEQUENCE [LARGE SCALE GENOMIC DNA]</scope>
    <source>
        <strain evidence="4 5">ASV49</strain>
    </source>
</reference>
<comment type="caution">
    <text evidence="4">The sequence shown here is derived from an EMBL/GenBank/DDBJ whole genome shotgun (WGS) entry which is preliminary data.</text>
</comment>
<dbReference type="InterPro" id="IPR028098">
    <property type="entry name" value="Glyco_trans_4-like_N"/>
</dbReference>
<dbReference type="EC" id="2.4.-.-" evidence="4"/>
<keyword evidence="1 4" id="KW-0328">Glycosyltransferase</keyword>
<protein>
    <submittedName>
        <fullName evidence="4">Glycosyltransferase family 4 protein</fullName>
        <ecNumber evidence="4">2.4.-.-</ecNumber>
    </submittedName>
</protein>
<dbReference type="CDD" id="cd03801">
    <property type="entry name" value="GT4_PimA-like"/>
    <property type="match status" value="1"/>
</dbReference>
<dbReference type="Proteomes" id="UP001235064">
    <property type="component" value="Unassembled WGS sequence"/>
</dbReference>
<dbReference type="RefSeq" id="WP_286286771.1">
    <property type="nucleotide sequence ID" value="NZ_JASXSZ010000001.1"/>
</dbReference>
<evidence type="ECO:0000259" key="3">
    <source>
        <dbReference type="Pfam" id="PF13439"/>
    </source>
</evidence>
<evidence type="ECO:0000256" key="2">
    <source>
        <dbReference type="ARBA" id="ARBA00022679"/>
    </source>
</evidence>
<dbReference type="Pfam" id="PF13439">
    <property type="entry name" value="Glyco_transf_4"/>
    <property type="match status" value="1"/>
</dbReference>
<dbReference type="GO" id="GO:0016757">
    <property type="term" value="F:glycosyltransferase activity"/>
    <property type="evidence" value="ECO:0007669"/>
    <property type="project" value="UniProtKB-KW"/>
</dbReference>
<dbReference type="Pfam" id="PF13692">
    <property type="entry name" value="Glyco_trans_1_4"/>
    <property type="match status" value="1"/>
</dbReference>
<dbReference type="PANTHER" id="PTHR46401">
    <property type="entry name" value="GLYCOSYLTRANSFERASE WBBK-RELATED"/>
    <property type="match status" value="1"/>
</dbReference>
<organism evidence="4 5">
    <name type="scientific">Microbacterium candidum</name>
    <dbReference type="NCBI Taxonomy" id="3041922"/>
    <lineage>
        <taxon>Bacteria</taxon>
        <taxon>Bacillati</taxon>
        <taxon>Actinomycetota</taxon>
        <taxon>Actinomycetes</taxon>
        <taxon>Micrococcales</taxon>
        <taxon>Microbacteriaceae</taxon>
        <taxon>Microbacterium</taxon>
    </lineage>
</organism>
<sequence length="325" mass="33233">MRHVIFVVPEGMDDPLRVSGGNVYDREVRDGLRRRGWTVDVREVAPGGVATAFADATGLVLVDGLCAAGAPEAVEDAAGPVVVLAHMVTASFPGVTSAAIEAERRALAAAHRVIATSRWTAAELERSGIPAARVAVAPPGTHAASLAAAQGRELLCVGVIAPHKGQDVLLDALAELRGDDWTCVLVGSPAPAPAFARQIARDASAFGGRVRMTGVLTGAALADEYARSAVVVAPSRVESAGMAIADARARGIPVIAADVGGIADTVSGGGAILVRPGDPAALAHALGEWMTDPALRDRLRREAAGVRAALPSWDDTIDLIEAALS</sequence>
<dbReference type="SUPFAM" id="SSF53756">
    <property type="entry name" value="UDP-Glycosyltransferase/glycogen phosphorylase"/>
    <property type="match status" value="1"/>
</dbReference>